<feature type="non-terminal residue" evidence="1">
    <location>
        <position position="1"/>
    </location>
</feature>
<reference evidence="1 2" key="1">
    <citation type="submission" date="2017-07" db="EMBL/GenBank/DDBJ databases">
        <title>Recovery of genomes from metagenomes via a dereplication, aggregation, and scoring strategy.</title>
        <authorList>
            <person name="Sieber C.M."/>
            <person name="Probst A.J."/>
            <person name="Sharrar A."/>
            <person name="Thomas B.C."/>
            <person name="Hess M."/>
            <person name="Tringe S.G."/>
            <person name="Banfield J.F."/>
        </authorList>
    </citation>
    <scope>NUCLEOTIDE SEQUENCE [LARGE SCALE GENOMIC DNA]</scope>
    <source>
        <strain evidence="1">JGI_Cruoil_03_44_89</strain>
    </source>
</reference>
<organism evidence="1 2">
    <name type="scientific">candidate division WOR-3 bacterium JGI_Cruoil_03_44_89</name>
    <dbReference type="NCBI Taxonomy" id="1973748"/>
    <lineage>
        <taxon>Bacteria</taxon>
        <taxon>Bacteria division WOR-3</taxon>
    </lineage>
</organism>
<evidence type="ECO:0000313" key="2">
    <source>
        <dbReference type="Proteomes" id="UP000215215"/>
    </source>
</evidence>
<name>A0A235BUA3_UNCW3</name>
<sequence>INPLSTGDTIIILPDNDTILYVRDTIIDIDLTSTIEDFQNFPGVNFAKVTVNIDAYSGPYPHSEEYNLSGTFKGCLWAAYLPIPTRNFFIKI</sequence>
<protein>
    <submittedName>
        <fullName evidence="1">Uncharacterized protein</fullName>
    </submittedName>
</protein>
<proteinExistence type="predicted"/>
<dbReference type="AlphaFoldDB" id="A0A235BUA3"/>
<evidence type="ECO:0000313" key="1">
    <source>
        <dbReference type="EMBL" id="OYD15145.1"/>
    </source>
</evidence>
<comment type="caution">
    <text evidence="1">The sequence shown here is derived from an EMBL/GenBank/DDBJ whole genome shotgun (WGS) entry which is preliminary data.</text>
</comment>
<gene>
    <name evidence="1" type="ORF">CH333_06330</name>
</gene>
<dbReference type="EMBL" id="NOZQ01000140">
    <property type="protein sequence ID" value="OYD15145.1"/>
    <property type="molecule type" value="Genomic_DNA"/>
</dbReference>
<accession>A0A235BUA3</accession>
<dbReference type="Proteomes" id="UP000215215">
    <property type="component" value="Unassembled WGS sequence"/>
</dbReference>